<dbReference type="SMART" id="SM00347">
    <property type="entry name" value="HTH_MARR"/>
    <property type="match status" value="1"/>
</dbReference>
<keyword evidence="3" id="KW-1185">Reference proteome</keyword>
<dbReference type="InterPro" id="IPR039422">
    <property type="entry name" value="MarR/SlyA-like"/>
</dbReference>
<proteinExistence type="predicted"/>
<dbReference type="GO" id="GO:0003700">
    <property type="term" value="F:DNA-binding transcription factor activity"/>
    <property type="evidence" value="ECO:0007669"/>
    <property type="project" value="InterPro"/>
</dbReference>
<protein>
    <submittedName>
        <fullName evidence="2">MarR family transcriptional regulator</fullName>
    </submittedName>
</protein>
<evidence type="ECO:0000313" key="3">
    <source>
        <dbReference type="Proteomes" id="UP000432015"/>
    </source>
</evidence>
<dbReference type="AlphaFoldDB" id="A0A7K1KYL5"/>
<dbReference type="Gene3D" id="1.10.10.10">
    <property type="entry name" value="Winged helix-like DNA-binding domain superfamily/Winged helix DNA-binding domain"/>
    <property type="match status" value="1"/>
</dbReference>
<reference evidence="2 3" key="1">
    <citation type="submission" date="2019-11" db="EMBL/GenBank/DDBJ databases">
        <authorList>
            <person name="Cao P."/>
        </authorList>
    </citation>
    <scope>NUCLEOTIDE SEQUENCE [LARGE SCALE GENOMIC DNA]</scope>
    <source>
        <strain evidence="2 3">NEAU-AAG5</strain>
    </source>
</reference>
<dbReference type="RefSeq" id="WP_156216071.1">
    <property type="nucleotide sequence ID" value="NZ_WOFH01000003.1"/>
</dbReference>
<dbReference type="InterPro" id="IPR036388">
    <property type="entry name" value="WH-like_DNA-bd_sf"/>
</dbReference>
<sequence length="175" mass="18982">MSTVTEPGEHLGEHGARDGVAVPDGLPDALVHEFGTLLGAAELLERIAGRELERRCGIRHAVFEVLLRLADAGCPRSMGGLADELILTSGGMTRLVDRMVDAGLVRREPAPGDRRRQLVELTGAGRAKLEEALRVHAETLRRHFAGPLTEEQRHLLVDALATLRTTAREELGALH</sequence>
<dbReference type="PROSITE" id="PS50995">
    <property type="entry name" value="HTH_MARR_2"/>
    <property type="match status" value="1"/>
</dbReference>
<dbReference type="Proteomes" id="UP000432015">
    <property type="component" value="Unassembled WGS sequence"/>
</dbReference>
<dbReference type="PANTHER" id="PTHR33164">
    <property type="entry name" value="TRANSCRIPTIONAL REGULATOR, MARR FAMILY"/>
    <property type="match status" value="1"/>
</dbReference>
<dbReference type="SUPFAM" id="SSF46785">
    <property type="entry name" value="Winged helix' DNA-binding domain"/>
    <property type="match status" value="1"/>
</dbReference>
<gene>
    <name evidence="2" type="ORF">GNZ18_10705</name>
</gene>
<evidence type="ECO:0000259" key="1">
    <source>
        <dbReference type="PROSITE" id="PS50995"/>
    </source>
</evidence>
<accession>A0A7K1KYL5</accession>
<dbReference type="PANTHER" id="PTHR33164:SF104">
    <property type="entry name" value="TRANSCRIPTIONAL REGULATORY PROTEIN"/>
    <property type="match status" value="1"/>
</dbReference>
<name>A0A7K1KYL5_9ACTN</name>
<dbReference type="InterPro" id="IPR000835">
    <property type="entry name" value="HTH_MarR-typ"/>
</dbReference>
<dbReference type="EMBL" id="WOFH01000003">
    <property type="protein sequence ID" value="MUN37065.1"/>
    <property type="molecule type" value="Genomic_DNA"/>
</dbReference>
<feature type="domain" description="HTH marR-type" evidence="1">
    <location>
        <begin position="27"/>
        <end position="165"/>
    </location>
</feature>
<dbReference type="Pfam" id="PF12802">
    <property type="entry name" value="MarR_2"/>
    <property type="match status" value="1"/>
</dbReference>
<comment type="caution">
    <text evidence="2">The sequence shown here is derived from an EMBL/GenBank/DDBJ whole genome shotgun (WGS) entry which is preliminary data.</text>
</comment>
<evidence type="ECO:0000313" key="2">
    <source>
        <dbReference type="EMBL" id="MUN37065.1"/>
    </source>
</evidence>
<dbReference type="GO" id="GO:0006950">
    <property type="term" value="P:response to stress"/>
    <property type="evidence" value="ECO:0007669"/>
    <property type="project" value="TreeGrafter"/>
</dbReference>
<dbReference type="InterPro" id="IPR036390">
    <property type="entry name" value="WH_DNA-bd_sf"/>
</dbReference>
<organism evidence="2 3">
    <name type="scientific">Actinomadura litoris</name>
    <dbReference type="NCBI Taxonomy" id="2678616"/>
    <lineage>
        <taxon>Bacteria</taxon>
        <taxon>Bacillati</taxon>
        <taxon>Actinomycetota</taxon>
        <taxon>Actinomycetes</taxon>
        <taxon>Streptosporangiales</taxon>
        <taxon>Thermomonosporaceae</taxon>
        <taxon>Actinomadura</taxon>
    </lineage>
</organism>